<evidence type="ECO:0000313" key="11">
    <source>
        <dbReference type="Proteomes" id="UP000018149"/>
    </source>
</evidence>
<dbReference type="PROSITE" id="PS00053">
    <property type="entry name" value="RIBOSOMAL_S8"/>
    <property type="match status" value="1"/>
</dbReference>
<dbReference type="KEGG" id="rmc:RMONA_08150"/>
<keyword evidence="4 8" id="KW-0689">Ribosomal protein</keyword>
<dbReference type="GO" id="GO:0005840">
    <property type="term" value="C:ribosome"/>
    <property type="evidence" value="ECO:0007669"/>
    <property type="project" value="UniProtKB-KW"/>
</dbReference>
<evidence type="ECO:0000256" key="3">
    <source>
        <dbReference type="ARBA" id="ARBA00022884"/>
    </source>
</evidence>
<dbReference type="EMBL" id="LN794217">
    <property type="protein sequence ID" value="CEO17979.1"/>
    <property type="molecule type" value="Genomic_DNA"/>
</dbReference>
<dbReference type="Proteomes" id="UP000018149">
    <property type="component" value="Chromosome I"/>
</dbReference>
<dbReference type="InterPro" id="IPR047863">
    <property type="entry name" value="Ribosomal_uS8_CS"/>
</dbReference>
<dbReference type="FunFam" id="3.30.1370.30:FF:000002">
    <property type="entry name" value="30S ribosomal protein S8"/>
    <property type="match status" value="1"/>
</dbReference>
<dbReference type="SMR" id="A0A0B7J6J9"/>
<protein>
    <recommendedName>
        <fullName evidence="6 8">Small ribosomal subunit protein uS8</fullName>
    </recommendedName>
</protein>
<reference evidence="10 11" key="1">
    <citation type="submission" date="2015-01" db="EMBL/GenBank/DDBJ databases">
        <title>Draft genome sequence of Rickettsia monacensis strain IrR/Munich.</title>
        <authorList>
            <person name="Felsheim R.F."/>
            <person name="Johnson S.L."/>
            <person name="Kurtti T.J."/>
            <person name="Munderloh U.G."/>
        </authorList>
    </citation>
    <scope>NUCLEOTIDE SEQUENCE [LARGE SCALE GENOMIC DNA]</scope>
    <source>
        <strain evidence="10 11">IrR/Munich</strain>
    </source>
</reference>
<accession>A0A0B7J6J9</accession>
<evidence type="ECO:0000256" key="9">
    <source>
        <dbReference type="RuleBase" id="RU003660"/>
    </source>
</evidence>
<evidence type="ECO:0000256" key="2">
    <source>
        <dbReference type="ARBA" id="ARBA00022730"/>
    </source>
</evidence>
<dbReference type="GO" id="GO:0019843">
    <property type="term" value="F:rRNA binding"/>
    <property type="evidence" value="ECO:0007669"/>
    <property type="project" value="UniProtKB-UniRule"/>
</dbReference>
<keyword evidence="5 8" id="KW-0687">Ribonucleoprotein</keyword>
<evidence type="ECO:0000256" key="1">
    <source>
        <dbReference type="ARBA" id="ARBA00006471"/>
    </source>
</evidence>
<dbReference type="HAMAP" id="MF_01302_B">
    <property type="entry name" value="Ribosomal_uS8_B"/>
    <property type="match status" value="1"/>
</dbReference>
<keyword evidence="11" id="KW-1185">Reference proteome</keyword>
<proteinExistence type="inferred from homology"/>
<keyword evidence="2 8" id="KW-0699">rRNA-binding</keyword>
<dbReference type="InterPro" id="IPR000630">
    <property type="entry name" value="Ribosomal_uS8"/>
</dbReference>
<organism evidence="10 11">
    <name type="scientific">Rickettsia monacensis</name>
    <dbReference type="NCBI Taxonomy" id="109232"/>
    <lineage>
        <taxon>Bacteria</taxon>
        <taxon>Pseudomonadati</taxon>
        <taxon>Pseudomonadota</taxon>
        <taxon>Alphaproteobacteria</taxon>
        <taxon>Rickettsiales</taxon>
        <taxon>Rickettsiaceae</taxon>
        <taxon>Rickettsieae</taxon>
        <taxon>Rickettsia</taxon>
        <taxon>spotted fever group</taxon>
    </lineage>
</organism>
<dbReference type="PANTHER" id="PTHR11758">
    <property type="entry name" value="40S RIBOSOMAL PROTEIN S15A"/>
    <property type="match status" value="1"/>
</dbReference>
<comment type="similarity">
    <text evidence="1 8 9">Belongs to the universal ribosomal protein uS8 family.</text>
</comment>
<dbReference type="FunFam" id="3.30.1490.10:FF:000001">
    <property type="entry name" value="30S ribosomal protein S8"/>
    <property type="match status" value="1"/>
</dbReference>
<evidence type="ECO:0000256" key="5">
    <source>
        <dbReference type="ARBA" id="ARBA00023274"/>
    </source>
</evidence>
<evidence type="ECO:0000256" key="6">
    <source>
        <dbReference type="ARBA" id="ARBA00035258"/>
    </source>
</evidence>
<evidence type="ECO:0000256" key="7">
    <source>
        <dbReference type="ARBA" id="ARBA00046740"/>
    </source>
</evidence>
<dbReference type="Pfam" id="PF00410">
    <property type="entry name" value="Ribosomal_S8"/>
    <property type="match status" value="1"/>
</dbReference>
<comment type="function">
    <text evidence="8">One of the primary rRNA binding proteins, it binds directly to 16S rRNA central domain where it helps coordinate assembly of the platform of the 30S subunit.</text>
</comment>
<dbReference type="Gene3D" id="3.30.1490.10">
    <property type="match status" value="1"/>
</dbReference>
<sequence>MSMTDNVADMLTRIRNAYKSKLINVSFPSSKIKTSILDVLQKEGYIKDYVTTQKNNISYTEVALKYSVNGDASICEIHRVSKPGKRVYSAIKDLKGYYNNMGIYILSTPYGVMSDREAHIKNVGGEVICKVF</sequence>
<dbReference type="InterPro" id="IPR035987">
    <property type="entry name" value="Ribosomal_uS8_sf"/>
</dbReference>
<dbReference type="HOGENOM" id="CLU_098428_0_0_5"/>
<dbReference type="SUPFAM" id="SSF56047">
    <property type="entry name" value="Ribosomal protein S8"/>
    <property type="match status" value="1"/>
</dbReference>
<dbReference type="Gene3D" id="3.30.1370.30">
    <property type="match status" value="1"/>
</dbReference>
<dbReference type="AlphaFoldDB" id="A0A0B7J6J9"/>
<keyword evidence="3 8" id="KW-0694">RNA-binding</keyword>
<dbReference type="GO" id="GO:0005737">
    <property type="term" value="C:cytoplasm"/>
    <property type="evidence" value="ECO:0007669"/>
    <property type="project" value="UniProtKB-ARBA"/>
</dbReference>
<evidence type="ECO:0000313" key="10">
    <source>
        <dbReference type="EMBL" id="CEO17979.1"/>
    </source>
</evidence>
<dbReference type="GO" id="GO:0006412">
    <property type="term" value="P:translation"/>
    <property type="evidence" value="ECO:0007669"/>
    <property type="project" value="UniProtKB-UniRule"/>
</dbReference>
<dbReference type="NCBIfam" id="NF001109">
    <property type="entry name" value="PRK00136.1"/>
    <property type="match status" value="1"/>
</dbReference>
<evidence type="ECO:0000256" key="8">
    <source>
        <dbReference type="HAMAP-Rule" id="MF_01302"/>
    </source>
</evidence>
<dbReference type="STRING" id="109232.RMONA_08150"/>
<dbReference type="RefSeq" id="WP_011270641.1">
    <property type="nucleotide sequence ID" value="NZ_LN794217.1"/>
</dbReference>
<evidence type="ECO:0000256" key="4">
    <source>
        <dbReference type="ARBA" id="ARBA00022980"/>
    </source>
</evidence>
<dbReference type="GO" id="GO:1990904">
    <property type="term" value="C:ribonucleoprotein complex"/>
    <property type="evidence" value="ECO:0007669"/>
    <property type="project" value="UniProtKB-KW"/>
</dbReference>
<dbReference type="GO" id="GO:0003735">
    <property type="term" value="F:structural constituent of ribosome"/>
    <property type="evidence" value="ECO:0007669"/>
    <property type="project" value="InterPro"/>
</dbReference>
<comment type="subunit">
    <text evidence="7 8">Part of the 30S ribosomal subunit. Contacts proteins S5 and S12.</text>
</comment>
<name>A0A0B7J6J9_9RICK</name>
<gene>
    <name evidence="8 10" type="primary">rpsH</name>
    <name evidence="10" type="ORF">RMONA_08150</name>
</gene>